<proteinExistence type="predicted"/>
<protein>
    <recommendedName>
        <fullName evidence="3">Right handed beta helix domain-containing protein</fullName>
    </recommendedName>
</protein>
<evidence type="ECO:0008006" key="3">
    <source>
        <dbReference type="Google" id="ProtNLM"/>
    </source>
</evidence>
<dbReference type="Proteomes" id="UP000050454">
    <property type="component" value="Unassembled WGS sequence"/>
</dbReference>
<dbReference type="InterPro" id="IPR011050">
    <property type="entry name" value="Pectin_lyase_fold/virulence"/>
</dbReference>
<dbReference type="STRING" id="1605367.AFM12_09590"/>
<sequence>MSSKVYCQVIIQQTDSLTKDQFNDAKANPGDSIRYKVKVIVNGTANNTSLDIEALDSELIVDANSVHIGPLARSDNYQSLSNIGIEIIASSGLLANDVDIDAKSKPIKIVKVGSSFSVDKDTSAFFQTAFSGLAKIESNGSFEYHPPAGYNGTDSFFYEISDGDSLTPNVRAKVSIAVGGAGSPSVWFVNATDGDDTNGDGSFYAPFKTLNPLNGGSDPDGSNDIIYLYSGSYSVSAFTLESSQKLIGQGVELNLAEFGLSAPPYSKNIPSQGANPILNSTTDGLILNSDNVIRGLTIGNCSGIAIKSSAINVGALKISSVELNNAAGGGLSITHGSSSMMNLNFTKFICSGGSDGINLTQCSGTFTTAASGSNSINGNSKSVSLSSNSGLNFTFPGVISTSSATSFIEIDQNSNCTFIFNTGNISSASKGIKITNNSFSNISFNNPSITLTGLSDIGISSVSNLNGTVGFAQATALTINTSSSYTGLEVSNSGNFNMSRGSITSATGDAVKIDNTNLGIQLEAVSSNGAPEGINLSTTTGYFRLIGDGSNLRNGSGGSIQNSQNEGIKLINVVAVDLSSLNVSGSLKSGIYGESLQGFSFKGLRVENNGDGVDEHGIYILNFSSSSNAEITNSQISNSRENNINIVLNTSSSGQSLSITNSHINNLQAVNGSNGVYFEAGVGSNASLTLSGNTINDNYGMGLNAQAINSGILSVNAAQNSFNSGITATYQQRGGVLLSSSSSGTLTFTVDGNTGTCSGGNAISVLGVNGNYTGSITNNQLLPGTQGTGINARTEGTGAGTIVINGNTIGNGGSPVITTNAGIHLSSRNGNGNLNATVSNNTAEIQENLFPSPVFVAESGSLSGTNTLCLNLSGNQINHSNNLVPEYMIGQYNNSTFSIEGLSGSPETNASNVETYLTSLDTGKAVEVSEGGNYIVNYTNSTCNTLP</sequence>
<dbReference type="InterPro" id="IPR006626">
    <property type="entry name" value="PbH1"/>
</dbReference>
<evidence type="ECO:0000313" key="1">
    <source>
        <dbReference type="EMBL" id="KPM48817.1"/>
    </source>
</evidence>
<dbReference type="SUPFAM" id="SSF51126">
    <property type="entry name" value="Pectin lyase-like"/>
    <property type="match status" value="1"/>
</dbReference>
<dbReference type="Gene3D" id="2.60.40.3440">
    <property type="match status" value="1"/>
</dbReference>
<dbReference type="SMART" id="SM00710">
    <property type="entry name" value="PbH1"/>
    <property type="match status" value="10"/>
</dbReference>
<dbReference type="PATRIC" id="fig|1605367.3.peg.3303"/>
<dbReference type="Pfam" id="PF17963">
    <property type="entry name" value="Big_9"/>
    <property type="match status" value="1"/>
</dbReference>
<gene>
    <name evidence="1" type="ORF">AFM12_09590</name>
</gene>
<evidence type="ECO:0000313" key="2">
    <source>
        <dbReference type="Proteomes" id="UP000050454"/>
    </source>
</evidence>
<keyword evidence="2" id="KW-1185">Reference proteome</keyword>
<accession>A0A0P7C2D9</accession>
<reference evidence="1 2" key="1">
    <citation type="submission" date="2015-07" db="EMBL/GenBank/DDBJ databases">
        <title>The draft genome sequence of Leadbetterella sp. JN14-9.</title>
        <authorList>
            <person name="Liu Y."/>
            <person name="Du J."/>
            <person name="Shao Z."/>
        </authorList>
    </citation>
    <scope>NUCLEOTIDE SEQUENCE [LARGE SCALE GENOMIC DNA]</scope>
    <source>
        <strain evidence="1 2">JN14-9</strain>
    </source>
</reference>
<name>A0A0P7C2D9_9BACT</name>
<dbReference type="AlphaFoldDB" id="A0A0P7C2D9"/>
<comment type="caution">
    <text evidence="1">The sequence shown here is derived from an EMBL/GenBank/DDBJ whole genome shotgun (WGS) entry which is preliminary data.</text>
</comment>
<dbReference type="EMBL" id="LGTQ01000006">
    <property type="protein sequence ID" value="KPM48817.1"/>
    <property type="molecule type" value="Genomic_DNA"/>
</dbReference>
<organism evidence="1 2">
    <name type="scientific">Jiulongibacter sediminis</name>
    <dbReference type="NCBI Taxonomy" id="1605367"/>
    <lineage>
        <taxon>Bacteria</taxon>
        <taxon>Pseudomonadati</taxon>
        <taxon>Bacteroidota</taxon>
        <taxon>Cytophagia</taxon>
        <taxon>Cytophagales</taxon>
        <taxon>Leadbetterellaceae</taxon>
        <taxon>Jiulongibacter</taxon>
    </lineage>
</organism>